<sequence>MLDALDLAGTFVFALSGAFKAVRLRLDWLGVAVLAALTGIGGGIVRDLLLGVTPAASLRDERYVLVCLAGAAAVLVAAPRIAARWNRVMLADAVGLGLFAALGASKGLDAGLGPLGVLLTGTLTAVGGGVIRDVLVREMPAVLYKGFYATAALLGSAAFLALTAFDLPEAAALGVAVVVTTGLRVTTLVRNTQLPRAPYHPEPPDSL</sequence>
<dbReference type="EMBL" id="MQWD01000001">
    <property type="protein sequence ID" value="PAP77179.1"/>
    <property type="molecule type" value="Genomic_DNA"/>
</dbReference>
<evidence type="ECO:0000256" key="5">
    <source>
        <dbReference type="ARBA" id="ARBA00022989"/>
    </source>
</evidence>
<evidence type="ECO:0000259" key="8">
    <source>
        <dbReference type="Pfam" id="PF03458"/>
    </source>
</evidence>
<evidence type="ECO:0000313" key="10">
    <source>
        <dbReference type="Proteomes" id="UP000216339"/>
    </source>
</evidence>
<proteinExistence type="inferred from homology"/>
<dbReference type="PANTHER" id="PTHR30506:SF3">
    <property type="entry name" value="UPF0126 INNER MEMBRANE PROTEIN YADS-RELATED"/>
    <property type="match status" value="1"/>
</dbReference>
<feature type="transmembrane region" description="Helical" evidence="7">
    <location>
        <begin position="147"/>
        <end position="165"/>
    </location>
</feature>
<protein>
    <recommendedName>
        <fullName evidence="8">Glycine transporter domain-containing protein</fullName>
    </recommendedName>
</protein>
<comment type="similarity">
    <text evidence="2">Belongs to the UPF0126 family.</text>
</comment>
<evidence type="ECO:0000256" key="2">
    <source>
        <dbReference type="ARBA" id="ARBA00008193"/>
    </source>
</evidence>
<evidence type="ECO:0000256" key="1">
    <source>
        <dbReference type="ARBA" id="ARBA00004651"/>
    </source>
</evidence>
<keyword evidence="6 7" id="KW-0472">Membrane</keyword>
<comment type="subcellular location">
    <subcellularLocation>
        <location evidence="1">Cell membrane</location>
        <topology evidence="1">Multi-pass membrane protein</topology>
    </subcellularLocation>
</comment>
<feature type="transmembrane region" description="Helical" evidence="7">
    <location>
        <begin position="30"/>
        <end position="51"/>
    </location>
</feature>
<dbReference type="InterPro" id="IPR005115">
    <property type="entry name" value="Gly_transporter"/>
</dbReference>
<feature type="domain" description="Glycine transporter" evidence="8">
    <location>
        <begin position="90"/>
        <end position="162"/>
    </location>
</feature>
<dbReference type="RefSeq" id="WP_179299613.1">
    <property type="nucleotide sequence ID" value="NZ_MQWD01000001.1"/>
</dbReference>
<evidence type="ECO:0000256" key="3">
    <source>
        <dbReference type="ARBA" id="ARBA00022475"/>
    </source>
</evidence>
<dbReference type="Pfam" id="PF03458">
    <property type="entry name" value="Gly_transporter"/>
    <property type="match status" value="2"/>
</dbReference>
<feature type="transmembrane region" description="Helical" evidence="7">
    <location>
        <begin position="171"/>
        <end position="189"/>
    </location>
</feature>
<keyword evidence="10" id="KW-1185">Reference proteome</keyword>
<keyword evidence="4 7" id="KW-0812">Transmembrane</keyword>
<name>A0A271J399_9BACT</name>
<dbReference type="PANTHER" id="PTHR30506">
    <property type="entry name" value="INNER MEMBRANE PROTEIN"/>
    <property type="match status" value="1"/>
</dbReference>
<keyword evidence="5 7" id="KW-1133">Transmembrane helix</keyword>
<comment type="caution">
    <text evidence="9">The sequence shown here is derived from an EMBL/GenBank/DDBJ whole genome shotgun (WGS) entry which is preliminary data.</text>
</comment>
<evidence type="ECO:0000313" key="9">
    <source>
        <dbReference type="EMBL" id="PAP77179.1"/>
    </source>
</evidence>
<organism evidence="9 10">
    <name type="scientific">Rubrivirga marina</name>
    <dbReference type="NCBI Taxonomy" id="1196024"/>
    <lineage>
        <taxon>Bacteria</taxon>
        <taxon>Pseudomonadati</taxon>
        <taxon>Rhodothermota</taxon>
        <taxon>Rhodothermia</taxon>
        <taxon>Rhodothermales</taxon>
        <taxon>Rubricoccaceae</taxon>
        <taxon>Rubrivirga</taxon>
    </lineage>
</organism>
<gene>
    <name evidence="9" type="ORF">BSZ37_12435</name>
</gene>
<accession>A0A271J399</accession>
<evidence type="ECO:0000256" key="7">
    <source>
        <dbReference type="SAM" id="Phobius"/>
    </source>
</evidence>
<dbReference type="AlphaFoldDB" id="A0A271J399"/>
<keyword evidence="3" id="KW-1003">Cell membrane</keyword>
<feature type="transmembrane region" description="Helical" evidence="7">
    <location>
        <begin position="63"/>
        <end position="82"/>
    </location>
</feature>
<dbReference type="GO" id="GO:0005886">
    <property type="term" value="C:plasma membrane"/>
    <property type="evidence" value="ECO:0007669"/>
    <property type="project" value="UniProtKB-SubCell"/>
</dbReference>
<evidence type="ECO:0000256" key="6">
    <source>
        <dbReference type="ARBA" id="ARBA00023136"/>
    </source>
</evidence>
<evidence type="ECO:0000256" key="4">
    <source>
        <dbReference type="ARBA" id="ARBA00022692"/>
    </source>
</evidence>
<reference evidence="9 10" key="1">
    <citation type="submission" date="2016-11" db="EMBL/GenBank/DDBJ databases">
        <title>Study of marine rhodopsin-containing bacteria.</title>
        <authorList>
            <person name="Yoshizawa S."/>
            <person name="Kumagai Y."/>
            <person name="Kogure K."/>
        </authorList>
    </citation>
    <scope>NUCLEOTIDE SEQUENCE [LARGE SCALE GENOMIC DNA]</scope>
    <source>
        <strain evidence="9 10">SAORIC-28</strain>
    </source>
</reference>
<feature type="transmembrane region" description="Helical" evidence="7">
    <location>
        <begin position="115"/>
        <end position="135"/>
    </location>
</feature>
<feature type="domain" description="Glycine transporter" evidence="8">
    <location>
        <begin position="4"/>
        <end position="77"/>
    </location>
</feature>
<dbReference type="Proteomes" id="UP000216339">
    <property type="component" value="Unassembled WGS sequence"/>
</dbReference>